<protein>
    <submittedName>
        <fullName evidence="1">Uncharacterized protein</fullName>
    </submittedName>
</protein>
<organism evidence="1 2">
    <name type="scientific">Allacma fusca</name>
    <dbReference type="NCBI Taxonomy" id="39272"/>
    <lineage>
        <taxon>Eukaryota</taxon>
        <taxon>Metazoa</taxon>
        <taxon>Ecdysozoa</taxon>
        <taxon>Arthropoda</taxon>
        <taxon>Hexapoda</taxon>
        <taxon>Collembola</taxon>
        <taxon>Symphypleona</taxon>
        <taxon>Sminthuridae</taxon>
        <taxon>Allacma</taxon>
    </lineage>
</organism>
<dbReference type="Proteomes" id="UP000708208">
    <property type="component" value="Unassembled WGS sequence"/>
</dbReference>
<reference evidence="1" key="1">
    <citation type="submission" date="2021-06" db="EMBL/GenBank/DDBJ databases">
        <authorList>
            <person name="Hodson N. C."/>
            <person name="Mongue J. A."/>
            <person name="Jaron S. K."/>
        </authorList>
    </citation>
    <scope>NUCLEOTIDE SEQUENCE</scope>
</reference>
<gene>
    <name evidence="1" type="ORF">AFUS01_LOCUS45814</name>
</gene>
<dbReference type="AlphaFoldDB" id="A0A8J2PTM6"/>
<comment type="caution">
    <text evidence="1">The sequence shown here is derived from an EMBL/GenBank/DDBJ whole genome shotgun (WGS) entry which is preliminary data.</text>
</comment>
<dbReference type="EMBL" id="CAJVCH010571082">
    <property type="protein sequence ID" value="CAG7836580.1"/>
    <property type="molecule type" value="Genomic_DNA"/>
</dbReference>
<proteinExistence type="predicted"/>
<evidence type="ECO:0000313" key="2">
    <source>
        <dbReference type="Proteomes" id="UP000708208"/>
    </source>
</evidence>
<name>A0A8J2PTM6_9HEXA</name>
<evidence type="ECO:0000313" key="1">
    <source>
        <dbReference type="EMBL" id="CAG7836580.1"/>
    </source>
</evidence>
<sequence length="80" mass="9043">MDKLGHLHGVLISKLNPGFYIFPGIIQNRGIILMVTEDFTCSGLSNSLIEIWRLVPYFVGESRVGIAGAKRWVFYFIGLR</sequence>
<keyword evidence="2" id="KW-1185">Reference proteome</keyword>
<accession>A0A8J2PTM6</accession>